<evidence type="ECO:0000256" key="1">
    <source>
        <dbReference type="ARBA" id="ARBA00004141"/>
    </source>
</evidence>
<dbReference type="Proteomes" id="UP000466730">
    <property type="component" value="Unassembled WGS sequence"/>
</dbReference>
<organism evidence="6 7">
    <name type="scientific">Rhodovulum strictum</name>
    <dbReference type="NCBI Taxonomy" id="58314"/>
    <lineage>
        <taxon>Bacteria</taxon>
        <taxon>Pseudomonadati</taxon>
        <taxon>Pseudomonadota</taxon>
        <taxon>Alphaproteobacteria</taxon>
        <taxon>Rhodobacterales</taxon>
        <taxon>Paracoccaceae</taxon>
        <taxon>Rhodovulum</taxon>
    </lineage>
</organism>
<proteinExistence type="predicted"/>
<feature type="transmembrane region" description="Helical" evidence="5">
    <location>
        <begin position="126"/>
        <end position="146"/>
    </location>
</feature>
<evidence type="ECO:0000256" key="2">
    <source>
        <dbReference type="ARBA" id="ARBA00022692"/>
    </source>
</evidence>
<dbReference type="Pfam" id="PF07264">
    <property type="entry name" value="EI24"/>
    <property type="match status" value="1"/>
</dbReference>
<reference evidence="6 7" key="1">
    <citation type="submission" date="2019-11" db="EMBL/GenBank/DDBJ databases">
        <title>Draft Whole-Genome sequence of the marine photosynthetic bacterium Rhodovulum strictum DSM 11289.</title>
        <authorList>
            <person name="Kyndt J.A."/>
            <person name="Meyer T.E."/>
        </authorList>
    </citation>
    <scope>NUCLEOTIDE SEQUENCE [LARGE SCALE GENOMIC DNA]</scope>
    <source>
        <strain evidence="6 7">DSM 11289</strain>
    </source>
</reference>
<dbReference type="EMBL" id="WJPO01000008">
    <property type="protein sequence ID" value="MRH20842.1"/>
    <property type="molecule type" value="Genomic_DNA"/>
</dbReference>
<keyword evidence="2 5" id="KW-0812">Transmembrane</keyword>
<dbReference type="InterPro" id="IPR059112">
    <property type="entry name" value="CysZ/EI24"/>
</dbReference>
<accession>A0A844BIF9</accession>
<evidence type="ECO:0000256" key="3">
    <source>
        <dbReference type="ARBA" id="ARBA00022989"/>
    </source>
</evidence>
<evidence type="ECO:0000313" key="7">
    <source>
        <dbReference type="Proteomes" id="UP000466730"/>
    </source>
</evidence>
<gene>
    <name evidence="6" type="ORF">GH815_07530</name>
</gene>
<keyword evidence="3 5" id="KW-1133">Transmembrane helix</keyword>
<comment type="subcellular location">
    <subcellularLocation>
        <location evidence="1">Membrane</location>
        <topology evidence="1">Multi-pass membrane protein</topology>
    </subcellularLocation>
</comment>
<protein>
    <recommendedName>
        <fullName evidence="8">CysZ protein</fullName>
    </recommendedName>
</protein>
<keyword evidence="4 5" id="KW-0472">Membrane</keyword>
<sequence length="229" mass="24673">MIFSAFLKALGQLGDRTFRKVLLLGIGLSVGLLAAIYAVVFLLIGWLVPDSITLPWIGTVAWVDNLLSGASLILMIVLSVFLMVPVASAFIGIFLDDVAEAVEARHYPSLPPVKPVPVLDQIRDSLGFLAVVVGVNLVALVAYFFVGPLAPLLFWTVNGFLLGREYFQMAAMRRLGRKGAKALRRRHAGMIFVAGVLMAVPLSVPVVNLLIPILGAAVFTHMVNRLQAG</sequence>
<dbReference type="AlphaFoldDB" id="A0A844BIF9"/>
<evidence type="ECO:0000256" key="4">
    <source>
        <dbReference type="ARBA" id="ARBA00023136"/>
    </source>
</evidence>
<keyword evidence="7" id="KW-1185">Reference proteome</keyword>
<feature type="transmembrane region" description="Helical" evidence="5">
    <location>
        <begin position="21"/>
        <end position="48"/>
    </location>
</feature>
<feature type="transmembrane region" description="Helical" evidence="5">
    <location>
        <begin position="68"/>
        <end position="95"/>
    </location>
</feature>
<comment type="caution">
    <text evidence="6">The sequence shown here is derived from an EMBL/GenBank/DDBJ whole genome shotgun (WGS) entry which is preliminary data.</text>
</comment>
<evidence type="ECO:0000256" key="5">
    <source>
        <dbReference type="SAM" id="Phobius"/>
    </source>
</evidence>
<feature type="transmembrane region" description="Helical" evidence="5">
    <location>
        <begin position="152"/>
        <end position="167"/>
    </location>
</feature>
<name>A0A844BIF9_9RHOB</name>
<evidence type="ECO:0008006" key="8">
    <source>
        <dbReference type="Google" id="ProtNLM"/>
    </source>
</evidence>
<dbReference type="OrthoDB" id="5421146at2"/>
<feature type="transmembrane region" description="Helical" evidence="5">
    <location>
        <begin position="188"/>
        <end position="219"/>
    </location>
</feature>
<evidence type="ECO:0000313" key="6">
    <source>
        <dbReference type="EMBL" id="MRH20842.1"/>
    </source>
</evidence>